<dbReference type="Proteomes" id="UP000266861">
    <property type="component" value="Unassembled WGS sequence"/>
</dbReference>
<dbReference type="OrthoDB" id="2313113at2759"/>
<evidence type="ECO:0000313" key="2">
    <source>
        <dbReference type="Proteomes" id="UP000266861"/>
    </source>
</evidence>
<dbReference type="EMBL" id="PQFF01000102">
    <property type="protein sequence ID" value="RHZ82480.1"/>
    <property type="molecule type" value="Genomic_DNA"/>
</dbReference>
<gene>
    <name evidence="1" type="ORF">Glove_109g164</name>
</gene>
<dbReference type="AlphaFoldDB" id="A0A397JCT6"/>
<evidence type="ECO:0000313" key="1">
    <source>
        <dbReference type="EMBL" id="RHZ82480.1"/>
    </source>
</evidence>
<proteinExistence type="predicted"/>
<protein>
    <submittedName>
        <fullName evidence="1">Uncharacterized protein</fullName>
    </submittedName>
</protein>
<reference evidence="1 2" key="1">
    <citation type="submission" date="2018-08" db="EMBL/GenBank/DDBJ databases">
        <title>Genome and evolution of the arbuscular mycorrhizal fungus Diversispora epigaea (formerly Glomus versiforme) and its bacterial endosymbionts.</title>
        <authorList>
            <person name="Sun X."/>
            <person name="Fei Z."/>
            <person name="Harrison M."/>
        </authorList>
    </citation>
    <scope>NUCLEOTIDE SEQUENCE [LARGE SCALE GENOMIC DNA]</scope>
    <source>
        <strain evidence="1 2">IT104</strain>
    </source>
</reference>
<name>A0A397JCT6_9GLOM</name>
<comment type="caution">
    <text evidence="1">The sequence shown here is derived from an EMBL/GenBank/DDBJ whole genome shotgun (WGS) entry which is preliminary data.</text>
</comment>
<sequence>MDNNFSYVFSLCFGIFTRNETNPLDTPSWIWKYVKYFDGTVVIRIINRNPNITSLGACYFEIRQSLEIQDFNWHITSSLDGDYLTQSPTGYDPVNIFALQKGFLFFRYSSASNPDDINTYEEWDVLLIGMEIKFFT</sequence>
<organism evidence="1 2">
    <name type="scientific">Diversispora epigaea</name>
    <dbReference type="NCBI Taxonomy" id="1348612"/>
    <lineage>
        <taxon>Eukaryota</taxon>
        <taxon>Fungi</taxon>
        <taxon>Fungi incertae sedis</taxon>
        <taxon>Mucoromycota</taxon>
        <taxon>Glomeromycotina</taxon>
        <taxon>Glomeromycetes</taxon>
        <taxon>Diversisporales</taxon>
        <taxon>Diversisporaceae</taxon>
        <taxon>Diversispora</taxon>
    </lineage>
</organism>
<accession>A0A397JCT6</accession>
<keyword evidence="2" id="KW-1185">Reference proteome</keyword>